<gene>
    <name evidence="1" type="primary">HAUS4</name>
    <name evidence="1" type="ORF">K7432_003989</name>
</gene>
<proteinExistence type="predicted"/>
<evidence type="ECO:0000313" key="1">
    <source>
        <dbReference type="EMBL" id="KAK9766720.1"/>
    </source>
</evidence>
<dbReference type="InterPro" id="IPR029327">
    <property type="entry name" value="HAUS4"/>
</dbReference>
<dbReference type="EMBL" id="JASJQH010000130">
    <property type="protein sequence ID" value="KAK9766720.1"/>
    <property type="molecule type" value="Genomic_DNA"/>
</dbReference>
<dbReference type="PANTHER" id="PTHR16219">
    <property type="entry name" value="AUGMIN SUBUNIT 4 FAMILY MEMBER"/>
    <property type="match status" value="1"/>
</dbReference>
<dbReference type="Pfam" id="PF14735">
    <property type="entry name" value="HAUS4"/>
    <property type="match status" value="1"/>
</dbReference>
<keyword evidence="2" id="KW-1185">Reference proteome</keyword>
<dbReference type="Proteomes" id="UP001479436">
    <property type="component" value="Unassembled WGS sequence"/>
</dbReference>
<reference evidence="1 2" key="1">
    <citation type="submission" date="2023-04" db="EMBL/GenBank/DDBJ databases">
        <title>Genome of Basidiobolus ranarum AG-B5.</title>
        <authorList>
            <person name="Stajich J.E."/>
            <person name="Carter-House D."/>
            <person name="Gryganskyi A."/>
        </authorList>
    </citation>
    <scope>NUCLEOTIDE SEQUENCE [LARGE SCALE GENOMIC DNA]</scope>
    <source>
        <strain evidence="1 2">AG-B5</strain>
    </source>
</reference>
<comment type="caution">
    <text evidence="1">The sequence shown here is derived from an EMBL/GenBank/DDBJ whole genome shotgun (WGS) entry which is preliminary data.</text>
</comment>
<name>A0ABR2WZ27_9FUNG</name>
<protein>
    <submittedName>
        <fullName evidence="1">HAUS augmin-like complex subunit 4</fullName>
    </submittedName>
</protein>
<dbReference type="PANTHER" id="PTHR16219:SF1">
    <property type="entry name" value="HAUS AUGMIN-LIKE COMPLEX SUBUNIT 4"/>
    <property type="match status" value="1"/>
</dbReference>
<evidence type="ECO:0000313" key="2">
    <source>
        <dbReference type="Proteomes" id="UP001479436"/>
    </source>
</evidence>
<sequence>MRAANSNVVTFKEIPHTLVPSRLLEDNPGFAALLEDLENNYLTPTGGSKEFNSAPLEQLSKSKKNYFEGLSIYQEFIQLLQDSNEALPIQVFQTVSDAFHESEGNRFILETFPEECSLLGHGRNGLTSSMKELDRESVRENIVPAIKQRLQHKLDEIASFYSADHDTPITHNEELLRDIVKQQSILEELSINVHQKDIRILNYLEAYQMILRSCIPPLWELLEHYKLRDGITKQVATDDWLELNWDHIGQRLRLLQVETESEITNPKIYKCLVHIRRNLTDASTAVHKSIKQSETQLQQYSALGDEFQRVVKNYQAIQEKILKIMEDIRTLSKH</sequence>
<accession>A0ABR2WZ27</accession>
<organism evidence="1 2">
    <name type="scientific">Basidiobolus ranarum</name>
    <dbReference type="NCBI Taxonomy" id="34480"/>
    <lineage>
        <taxon>Eukaryota</taxon>
        <taxon>Fungi</taxon>
        <taxon>Fungi incertae sedis</taxon>
        <taxon>Zoopagomycota</taxon>
        <taxon>Entomophthoromycotina</taxon>
        <taxon>Basidiobolomycetes</taxon>
        <taxon>Basidiobolales</taxon>
        <taxon>Basidiobolaceae</taxon>
        <taxon>Basidiobolus</taxon>
    </lineage>
</organism>